<sequence>MPALHFDNAFLRELPGDPDTGPGIRQVHGALWSRVDPGPVAAPRLLAHSEEVAGQLGFDAQTVASPEFAAVFAGNALMPGMAPFAANYGGHQFGHWAGQLGDGRAISLGEAIAADGSRHELQLKGAGPTPYSRHADGRAVLRSSIREFLCSEAMHHLGVPTTRALSLVATGDEVVRDMFYDGHPRAEPGAIVCRVAPSFLRFGSFELPASRGEVDLLRRLVEFCIWRDFPELLPEPAGTGLDALRRAGAFTEPLFADWFTQMCERTAATVADWMRVGFVHGVLNTDNMSILGLTIDYGPYGWVDDYDPDWTPNTTDAHGRRYRFGWQPKVAHWNLGRLAQALSPLFGDVQPLQDGLDHYAAAYERRERDTTARKLGLAECRDGDVELIGDLHGLMHAAEIDMTLWFRALADVDARAPTLAPLADAFYDPAKRQEYEAALTAWLARYAERLRDDPLTPEARRVRMHAANPRYVLRNYLAQQAIDRAEQGDATGVADLLEVMRHPYDDQPGREAFALKRPDWARNHPGSSTLSCSS</sequence>
<feature type="binding site" evidence="8">
    <location>
        <position position="137"/>
    </location>
    <ligand>
        <name>ATP</name>
        <dbReference type="ChEBI" id="CHEBI:30616"/>
    </ligand>
</feature>
<feature type="region of interest" description="Disordered" evidence="9">
    <location>
        <begin position="515"/>
        <end position="534"/>
    </location>
</feature>
<feature type="compositionally biased region" description="Polar residues" evidence="9">
    <location>
        <begin position="525"/>
        <end position="534"/>
    </location>
</feature>
<organism evidence="10 11">
    <name type="scientific">Luteimonas soli</name>
    <dbReference type="NCBI Taxonomy" id="1648966"/>
    <lineage>
        <taxon>Bacteria</taxon>
        <taxon>Pseudomonadati</taxon>
        <taxon>Pseudomonadota</taxon>
        <taxon>Gammaproteobacteria</taxon>
        <taxon>Lysobacterales</taxon>
        <taxon>Lysobacteraceae</taxon>
        <taxon>Luteimonas</taxon>
    </lineage>
</organism>
<keyword evidence="4 8" id="KW-0479">Metal-binding</keyword>
<comment type="catalytic activity">
    <reaction evidence="8">
        <text>L-seryl-[protein] + ATP = 3-O-(5'-adenylyl)-L-seryl-[protein] + diphosphate</text>
        <dbReference type="Rhea" id="RHEA:58120"/>
        <dbReference type="Rhea" id="RHEA-COMP:9863"/>
        <dbReference type="Rhea" id="RHEA-COMP:15073"/>
        <dbReference type="ChEBI" id="CHEBI:29999"/>
        <dbReference type="ChEBI" id="CHEBI:30616"/>
        <dbReference type="ChEBI" id="CHEBI:33019"/>
        <dbReference type="ChEBI" id="CHEBI:142516"/>
        <dbReference type="EC" id="2.7.7.108"/>
    </reaction>
</comment>
<protein>
    <recommendedName>
        <fullName evidence="8">Protein nucleotidyltransferase YdiU</fullName>
        <ecNumber evidence="8">2.7.7.-</ecNumber>
    </recommendedName>
    <alternativeName>
        <fullName evidence="8">Protein adenylyltransferase YdiU</fullName>
        <ecNumber evidence="8">2.7.7.108</ecNumber>
    </alternativeName>
    <alternativeName>
        <fullName evidence="8">Protein uridylyltransferase YdiU</fullName>
        <ecNumber evidence="8">2.7.7.-</ecNumber>
    </alternativeName>
</protein>
<keyword evidence="8" id="KW-0464">Manganese</keyword>
<evidence type="ECO:0000313" key="10">
    <source>
        <dbReference type="EMBL" id="MFC3715371.1"/>
    </source>
</evidence>
<comment type="function">
    <text evidence="8">Nucleotidyltransferase involved in the post-translational modification of proteins. It can catalyze the addition of adenosine monophosphate (AMP) or uridine monophosphate (UMP) to a protein, resulting in modifications known as AMPylation and UMPylation.</text>
</comment>
<comment type="catalytic activity">
    <reaction evidence="8">
        <text>L-seryl-[protein] + UTP = O-(5'-uridylyl)-L-seryl-[protein] + diphosphate</text>
        <dbReference type="Rhea" id="RHEA:64604"/>
        <dbReference type="Rhea" id="RHEA-COMP:9863"/>
        <dbReference type="Rhea" id="RHEA-COMP:16635"/>
        <dbReference type="ChEBI" id="CHEBI:29999"/>
        <dbReference type="ChEBI" id="CHEBI:33019"/>
        <dbReference type="ChEBI" id="CHEBI:46398"/>
        <dbReference type="ChEBI" id="CHEBI:156051"/>
    </reaction>
</comment>
<keyword evidence="2 8" id="KW-0808">Transferase</keyword>
<evidence type="ECO:0000256" key="2">
    <source>
        <dbReference type="ARBA" id="ARBA00022679"/>
    </source>
</evidence>
<feature type="binding site" evidence="8">
    <location>
        <position position="296"/>
    </location>
    <ligand>
        <name>ATP</name>
        <dbReference type="ChEBI" id="CHEBI:30616"/>
    </ligand>
</feature>
<reference evidence="11" key="1">
    <citation type="journal article" date="2019" name="Int. J. Syst. Evol. Microbiol.">
        <title>The Global Catalogue of Microorganisms (GCM) 10K type strain sequencing project: providing services to taxonomists for standard genome sequencing and annotation.</title>
        <authorList>
            <consortium name="The Broad Institute Genomics Platform"/>
            <consortium name="The Broad Institute Genome Sequencing Center for Infectious Disease"/>
            <person name="Wu L."/>
            <person name="Ma J."/>
        </authorList>
    </citation>
    <scope>NUCLEOTIDE SEQUENCE [LARGE SCALE GENOMIC DNA]</scope>
    <source>
        <strain evidence="11">KCTC 42441</strain>
    </source>
</reference>
<dbReference type="HAMAP" id="MF_00692">
    <property type="entry name" value="SelO"/>
    <property type="match status" value="1"/>
</dbReference>
<comment type="catalytic activity">
    <reaction evidence="8">
        <text>L-histidyl-[protein] + UTP = N(tele)-(5'-uridylyl)-L-histidyl-[protein] + diphosphate</text>
        <dbReference type="Rhea" id="RHEA:83891"/>
        <dbReference type="Rhea" id="RHEA-COMP:9745"/>
        <dbReference type="Rhea" id="RHEA-COMP:20239"/>
        <dbReference type="ChEBI" id="CHEBI:29979"/>
        <dbReference type="ChEBI" id="CHEBI:33019"/>
        <dbReference type="ChEBI" id="CHEBI:46398"/>
        <dbReference type="ChEBI" id="CHEBI:233474"/>
    </reaction>
</comment>
<evidence type="ECO:0000256" key="1">
    <source>
        <dbReference type="ARBA" id="ARBA00009747"/>
    </source>
</evidence>
<feature type="binding site" evidence="8">
    <location>
        <position position="194"/>
    </location>
    <ligand>
        <name>ATP</name>
        <dbReference type="ChEBI" id="CHEBI:30616"/>
    </ligand>
</feature>
<feature type="binding site" evidence="8">
    <location>
        <position position="103"/>
    </location>
    <ligand>
        <name>ATP</name>
        <dbReference type="ChEBI" id="CHEBI:30616"/>
    </ligand>
</feature>
<feature type="binding site" evidence="8">
    <location>
        <position position="136"/>
    </location>
    <ligand>
        <name>ATP</name>
        <dbReference type="ChEBI" id="CHEBI:30616"/>
    </ligand>
</feature>
<feature type="binding site" evidence="8">
    <location>
        <position position="124"/>
    </location>
    <ligand>
        <name>ATP</name>
        <dbReference type="ChEBI" id="CHEBI:30616"/>
    </ligand>
</feature>
<evidence type="ECO:0000256" key="6">
    <source>
        <dbReference type="ARBA" id="ARBA00022840"/>
    </source>
</evidence>
<dbReference type="NCBIfam" id="NF000658">
    <property type="entry name" value="PRK00029.1"/>
    <property type="match status" value="1"/>
</dbReference>
<keyword evidence="7 8" id="KW-0460">Magnesium</keyword>
<dbReference type="PANTHER" id="PTHR32057">
    <property type="entry name" value="PROTEIN ADENYLYLTRANSFERASE SELO, MITOCHONDRIAL"/>
    <property type="match status" value="1"/>
</dbReference>
<gene>
    <name evidence="8" type="primary">ydiU</name>
    <name evidence="8" type="synonym">selO</name>
    <name evidence="10" type="ORF">ACFONC_04310</name>
</gene>
<comment type="cofactor">
    <cofactor evidence="8">
        <name>Mg(2+)</name>
        <dbReference type="ChEBI" id="CHEBI:18420"/>
    </cofactor>
    <cofactor evidence="8">
        <name>Mn(2+)</name>
        <dbReference type="ChEBI" id="CHEBI:29035"/>
    </cofactor>
</comment>
<dbReference type="EMBL" id="JBHRYA010000003">
    <property type="protein sequence ID" value="MFC3715371.1"/>
    <property type="molecule type" value="Genomic_DNA"/>
</dbReference>
<comment type="caution">
    <text evidence="10">The sequence shown here is derived from an EMBL/GenBank/DDBJ whole genome shotgun (WGS) entry which is preliminary data.</text>
</comment>
<dbReference type="PANTHER" id="PTHR32057:SF14">
    <property type="entry name" value="PROTEIN ADENYLYLTRANSFERASE SELO, MITOCHONDRIAL"/>
    <property type="match status" value="1"/>
</dbReference>
<dbReference type="Proteomes" id="UP001595705">
    <property type="component" value="Unassembled WGS sequence"/>
</dbReference>
<feature type="binding site" evidence="8">
    <location>
        <position position="296"/>
    </location>
    <ligand>
        <name>Mg(2+)</name>
        <dbReference type="ChEBI" id="CHEBI:18420"/>
    </ligand>
</feature>
<evidence type="ECO:0000256" key="4">
    <source>
        <dbReference type="ARBA" id="ARBA00022723"/>
    </source>
</evidence>
<keyword evidence="5 8" id="KW-0547">Nucleotide-binding</keyword>
<dbReference type="InterPro" id="IPR003846">
    <property type="entry name" value="SelO"/>
</dbReference>
<evidence type="ECO:0000256" key="9">
    <source>
        <dbReference type="SAM" id="MobiDB-lite"/>
    </source>
</evidence>
<evidence type="ECO:0000256" key="5">
    <source>
        <dbReference type="ARBA" id="ARBA00022741"/>
    </source>
</evidence>
<evidence type="ECO:0000256" key="3">
    <source>
        <dbReference type="ARBA" id="ARBA00022695"/>
    </source>
</evidence>
<comment type="catalytic activity">
    <reaction evidence="8">
        <text>L-tyrosyl-[protein] + UTP = O-(5'-uridylyl)-L-tyrosyl-[protein] + diphosphate</text>
        <dbReference type="Rhea" id="RHEA:83887"/>
        <dbReference type="Rhea" id="RHEA-COMP:10136"/>
        <dbReference type="Rhea" id="RHEA-COMP:20238"/>
        <dbReference type="ChEBI" id="CHEBI:33019"/>
        <dbReference type="ChEBI" id="CHEBI:46398"/>
        <dbReference type="ChEBI" id="CHEBI:46858"/>
        <dbReference type="ChEBI" id="CHEBI:90602"/>
    </reaction>
</comment>
<dbReference type="Pfam" id="PF02696">
    <property type="entry name" value="SelO"/>
    <property type="match status" value="1"/>
</dbReference>
<keyword evidence="6 8" id="KW-0067">ATP-binding</keyword>
<dbReference type="EC" id="2.7.7.108" evidence="8"/>
<accession>A0ABV7XHL3</accession>
<feature type="binding site" evidence="8">
    <location>
        <position position="287"/>
    </location>
    <ligand>
        <name>Mg(2+)</name>
        <dbReference type="ChEBI" id="CHEBI:18420"/>
    </ligand>
</feature>
<feature type="active site" description="Proton acceptor" evidence="8">
    <location>
        <position position="286"/>
    </location>
</feature>
<proteinExistence type="inferred from homology"/>
<evidence type="ECO:0000313" key="11">
    <source>
        <dbReference type="Proteomes" id="UP001595705"/>
    </source>
</evidence>
<evidence type="ECO:0000256" key="8">
    <source>
        <dbReference type="HAMAP-Rule" id="MF_00692"/>
    </source>
</evidence>
<comment type="similarity">
    <text evidence="1 8">Belongs to the SELO family.</text>
</comment>
<comment type="catalytic activity">
    <reaction evidence="8">
        <text>L-tyrosyl-[protein] + ATP = O-(5'-adenylyl)-L-tyrosyl-[protein] + diphosphate</text>
        <dbReference type="Rhea" id="RHEA:54288"/>
        <dbReference type="Rhea" id="RHEA-COMP:10136"/>
        <dbReference type="Rhea" id="RHEA-COMP:13846"/>
        <dbReference type="ChEBI" id="CHEBI:30616"/>
        <dbReference type="ChEBI" id="CHEBI:33019"/>
        <dbReference type="ChEBI" id="CHEBI:46858"/>
        <dbReference type="ChEBI" id="CHEBI:83624"/>
        <dbReference type="EC" id="2.7.7.108"/>
    </reaction>
</comment>
<keyword evidence="11" id="KW-1185">Reference proteome</keyword>
<comment type="catalytic activity">
    <reaction evidence="8">
        <text>L-threonyl-[protein] + ATP = 3-O-(5'-adenylyl)-L-threonyl-[protein] + diphosphate</text>
        <dbReference type="Rhea" id="RHEA:54292"/>
        <dbReference type="Rhea" id="RHEA-COMP:11060"/>
        <dbReference type="Rhea" id="RHEA-COMP:13847"/>
        <dbReference type="ChEBI" id="CHEBI:30013"/>
        <dbReference type="ChEBI" id="CHEBI:30616"/>
        <dbReference type="ChEBI" id="CHEBI:33019"/>
        <dbReference type="ChEBI" id="CHEBI:138113"/>
        <dbReference type="EC" id="2.7.7.108"/>
    </reaction>
</comment>
<feature type="binding site" evidence="8">
    <location>
        <position position="104"/>
    </location>
    <ligand>
        <name>ATP</name>
        <dbReference type="ChEBI" id="CHEBI:30616"/>
    </ligand>
</feature>
<dbReference type="RefSeq" id="WP_386743059.1">
    <property type="nucleotide sequence ID" value="NZ_JBHRYA010000003.1"/>
</dbReference>
<feature type="binding site" evidence="8">
    <location>
        <position position="101"/>
    </location>
    <ligand>
        <name>ATP</name>
        <dbReference type="ChEBI" id="CHEBI:30616"/>
    </ligand>
</feature>
<keyword evidence="3 8" id="KW-0548">Nucleotidyltransferase</keyword>
<evidence type="ECO:0000256" key="7">
    <source>
        <dbReference type="ARBA" id="ARBA00022842"/>
    </source>
</evidence>
<dbReference type="EC" id="2.7.7.-" evidence="8"/>
<feature type="binding site" evidence="8">
    <location>
        <position position="201"/>
    </location>
    <ligand>
        <name>ATP</name>
        <dbReference type="ChEBI" id="CHEBI:30616"/>
    </ligand>
</feature>
<name>A0ABV7XHL3_9GAMM</name>